<reference evidence="1" key="1">
    <citation type="submission" date="2009-10" db="EMBL/GenBank/DDBJ databases">
        <title>Complete sequence of Bacillus selenitireducens MLS10.</title>
        <authorList>
            <consortium name="US DOE Joint Genome Institute"/>
            <person name="Lucas S."/>
            <person name="Copeland A."/>
            <person name="Lapidus A."/>
            <person name="Glavina del Rio T."/>
            <person name="Dalin E."/>
            <person name="Tice H."/>
            <person name="Bruce D."/>
            <person name="Goodwin L."/>
            <person name="Pitluck S."/>
            <person name="Sims D."/>
            <person name="Brettin T."/>
            <person name="Detter J.C."/>
            <person name="Han C."/>
            <person name="Larimer F."/>
            <person name="Land M."/>
            <person name="Hauser L."/>
            <person name="Kyrpides N."/>
            <person name="Ovchinnikova G."/>
            <person name="Stolz J."/>
        </authorList>
    </citation>
    <scope>NUCLEOTIDE SEQUENCE [LARGE SCALE GENOMIC DNA]</scope>
    <source>
        <strain evidence="1">MLS10</strain>
    </source>
</reference>
<proteinExistence type="predicted"/>
<dbReference type="KEGG" id="bse:Bsel_3023"/>
<accession>D6Y003</accession>
<evidence type="ECO:0000313" key="1">
    <source>
        <dbReference type="EMBL" id="ADI00505.1"/>
    </source>
</evidence>
<dbReference type="EMBL" id="CP001791">
    <property type="protein sequence ID" value="ADI00505.1"/>
    <property type="molecule type" value="Genomic_DNA"/>
</dbReference>
<dbReference type="STRING" id="439292.Bsel_3023"/>
<gene>
    <name evidence="1" type="ordered locus">Bsel_3023</name>
</gene>
<dbReference type="HOGENOM" id="CLU_2566701_0_0_9"/>
<sequence length="81" mass="9190">MNQFSDHRPLGNETFRGVLKTKRYASRETRHFLRVLKLFQDELTTQERQTLKGQALSGDLSGAQKGLTTLVARGREADEKG</sequence>
<name>D6Y003_BACIE</name>
<dbReference type="AlphaFoldDB" id="D6Y003"/>
<evidence type="ECO:0000313" key="2">
    <source>
        <dbReference type="Proteomes" id="UP000000271"/>
    </source>
</evidence>
<dbReference type="Proteomes" id="UP000000271">
    <property type="component" value="Chromosome"/>
</dbReference>
<organism evidence="1 2">
    <name type="scientific">Bacillus selenitireducens (strain ATCC 700615 / DSM 15326 / MLS10)</name>
    <dbReference type="NCBI Taxonomy" id="439292"/>
    <lineage>
        <taxon>Bacteria</taxon>
        <taxon>Bacillati</taxon>
        <taxon>Bacillota</taxon>
        <taxon>Bacilli</taxon>
        <taxon>Bacillales</taxon>
        <taxon>Bacillaceae</taxon>
        <taxon>Salisediminibacterium</taxon>
    </lineage>
</organism>
<keyword evidence="2" id="KW-1185">Reference proteome</keyword>
<protein>
    <submittedName>
        <fullName evidence="1">Uncharacterized protein</fullName>
    </submittedName>
</protein>